<reference evidence="2 3" key="1">
    <citation type="submission" date="2022-08" db="EMBL/GenBank/DDBJ databases">
        <title>Bacterial and archaeal communities from various locations to study Microbial Dark Matter (Phase II).</title>
        <authorList>
            <person name="Stepanauskas R."/>
        </authorList>
    </citation>
    <scope>NUCLEOTIDE SEQUENCE [LARGE SCALE GENOMIC DNA]</scope>
    <source>
        <strain evidence="2 3">PD1</strain>
    </source>
</reference>
<gene>
    <name evidence="2" type="ORF">M2350_001845</name>
</gene>
<keyword evidence="1" id="KW-0732">Signal</keyword>
<dbReference type="RefSeq" id="WP_259095843.1">
    <property type="nucleotide sequence ID" value="NZ_CP130454.1"/>
</dbReference>
<evidence type="ECO:0000313" key="3">
    <source>
        <dbReference type="Proteomes" id="UP001204798"/>
    </source>
</evidence>
<accession>A0ABT2ENA0</accession>
<evidence type="ECO:0008006" key="4">
    <source>
        <dbReference type="Google" id="ProtNLM"/>
    </source>
</evidence>
<dbReference type="InterPro" id="IPR029475">
    <property type="entry name" value="DUF6807"/>
</dbReference>
<protein>
    <recommendedName>
        <fullName evidence="4">Methane oxygenase PmoA</fullName>
    </recommendedName>
</protein>
<organism evidence="2 3">
    <name type="scientific">Candidatus Fervidibacter sacchari</name>
    <dbReference type="NCBI Taxonomy" id="1448929"/>
    <lineage>
        <taxon>Bacteria</taxon>
        <taxon>Candidatus Fervidibacterota</taxon>
        <taxon>Candidatus Fervidibacter</taxon>
    </lineage>
</organism>
<dbReference type="Pfam" id="PF14100">
    <property type="entry name" value="DUF6807"/>
    <property type="match status" value="1"/>
</dbReference>
<feature type="chain" id="PRO_5045406113" description="Methane oxygenase PmoA" evidence="1">
    <location>
        <begin position="25"/>
        <end position="325"/>
    </location>
</feature>
<dbReference type="Proteomes" id="UP001204798">
    <property type="component" value="Unassembled WGS sequence"/>
</dbReference>
<evidence type="ECO:0000313" key="2">
    <source>
        <dbReference type="EMBL" id="MCS3919432.1"/>
    </source>
</evidence>
<feature type="signal peptide" evidence="1">
    <location>
        <begin position="1"/>
        <end position="24"/>
    </location>
</feature>
<dbReference type="EMBL" id="JANUCP010000003">
    <property type="protein sequence ID" value="MCS3919432.1"/>
    <property type="molecule type" value="Genomic_DNA"/>
</dbReference>
<name>A0ABT2ENA0_9BACT</name>
<comment type="caution">
    <text evidence="2">The sequence shown here is derived from an EMBL/GenBank/DDBJ whole genome shotgun (WGS) entry which is preliminary data.</text>
</comment>
<evidence type="ECO:0000256" key="1">
    <source>
        <dbReference type="SAM" id="SignalP"/>
    </source>
</evidence>
<keyword evidence="3" id="KW-1185">Reference proteome</keyword>
<proteinExistence type="predicted"/>
<sequence>MVMVSFWWQLLSACLMCFAFGAQMQKWEVADVANSDLPGRKVEVRYNNQPIAALIYGEGQTKVYLHVYGDERELLTNSGMTADGKPSGLYPHHRGIFIGWNQIRSELGVDDLWHMRGTQIRLQRLDELRTTGESAIIVATITWHSARKDENGSDLLLTEKRRLVISRPDGKRTQIDATFTLVAERDLTLDGDCHHAGIHFRASNEVAERRGETSYLWEPQLPGDGGRVVSKELKWARLVFPIGKNWYACTILNAPTNPTEELSWRDYGRFGFFFRRTLRKGETLTVSYRFIIERLNEPERTPEAKESVRKSVQALYEAFAKQFGK</sequence>